<reference evidence="2" key="1">
    <citation type="journal article" date="2010" name="Nat. Biotechnol.">
        <title>Draft genome sequence of the oilseed species Ricinus communis.</title>
        <authorList>
            <person name="Chan A.P."/>
            <person name="Crabtree J."/>
            <person name="Zhao Q."/>
            <person name="Lorenzi H."/>
            <person name="Orvis J."/>
            <person name="Puiu D."/>
            <person name="Melake-Berhan A."/>
            <person name="Jones K.M."/>
            <person name="Redman J."/>
            <person name="Chen G."/>
            <person name="Cahoon E.B."/>
            <person name="Gedil M."/>
            <person name="Stanke M."/>
            <person name="Haas B.J."/>
            <person name="Wortman J.R."/>
            <person name="Fraser-Liggett C.M."/>
            <person name="Ravel J."/>
            <person name="Rabinowicz P.D."/>
        </authorList>
    </citation>
    <scope>NUCLEOTIDE SEQUENCE [LARGE SCALE GENOMIC DNA]</scope>
    <source>
        <strain evidence="2">cv. Hale</strain>
    </source>
</reference>
<dbReference type="PANTHER" id="PTHR46991">
    <property type="entry name" value="23.5 KDA HEAT SHOCK PROTEIN, MITOCHONDRIAL"/>
    <property type="match status" value="1"/>
</dbReference>
<dbReference type="STRING" id="3988.B9SSG3"/>
<dbReference type="EMBL" id="EQ974113">
    <property type="protein sequence ID" value="EEF33461.1"/>
    <property type="molecule type" value="Genomic_DNA"/>
</dbReference>
<accession>B9SSG3</accession>
<protein>
    <recommendedName>
        <fullName evidence="3">SHSP domain-containing protein</fullName>
    </recommendedName>
</protein>
<dbReference type="PANTHER" id="PTHR46991:SF10">
    <property type="entry name" value="HEAT SHOCK PROTEIN HSP20_ALPHA CRYSTALLIN FAMILY"/>
    <property type="match status" value="1"/>
</dbReference>
<gene>
    <name evidence="1" type="ORF">RCOM_1061280</name>
</gene>
<evidence type="ECO:0000313" key="1">
    <source>
        <dbReference type="EMBL" id="EEF33461.1"/>
    </source>
</evidence>
<dbReference type="AlphaFoldDB" id="B9SSG3"/>
<evidence type="ECO:0008006" key="3">
    <source>
        <dbReference type="Google" id="ProtNLM"/>
    </source>
</evidence>
<evidence type="ECO:0000313" key="2">
    <source>
        <dbReference type="Proteomes" id="UP000008311"/>
    </source>
</evidence>
<dbReference type="InterPro" id="IPR044656">
    <property type="entry name" value="HSP14.7/HSP23.5/HSP23.6-like"/>
</dbReference>
<name>B9SSG3_RICCO</name>
<dbReference type="Proteomes" id="UP000008311">
    <property type="component" value="Unassembled WGS sequence"/>
</dbReference>
<sequence>MEDTDVLNILTPHSSDGFYASNNQFQWSGRKGFVEFKILKYHGLYLRMDLPGVSKDLFSYSLGEDKKSVSFEGEAPKSYASSFSLSCNCCEISKVKADVGDGVVRKIFRKVQVNNLEGKPCLNGFGKQLSGGSCGRVIDEHPYVTKGSKEAYQAKPTADGGLFLRVDMPGIAKGDASVNGLGGDIRFFGKARKVMEVDDDEDHKHEYMGNVSLLPMTIVQGQVDVELMDGVPLA</sequence>
<keyword evidence="2" id="KW-1185">Reference proteome</keyword>
<dbReference type="eggNOG" id="ENOG502SPHE">
    <property type="taxonomic scope" value="Eukaryota"/>
</dbReference>
<dbReference type="InParanoid" id="B9SSG3"/>
<proteinExistence type="predicted"/>
<organism evidence="1 2">
    <name type="scientific">Ricinus communis</name>
    <name type="common">Castor bean</name>
    <dbReference type="NCBI Taxonomy" id="3988"/>
    <lineage>
        <taxon>Eukaryota</taxon>
        <taxon>Viridiplantae</taxon>
        <taxon>Streptophyta</taxon>
        <taxon>Embryophyta</taxon>
        <taxon>Tracheophyta</taxon>
        <taxon>Spermatophyta</taxon>
        <taxon>Magnoliopsida</taxon>
        <taxon>eudicotyledons</taxon>
        <taxon>Gunneridae</taxon>
        <taxon>Pentapetalae</taxon>
        <taxon>rosids</taxon>
        <taxon>fabids</taxon>
        <taxon>Malpighiales</taxon>
        <taxon>Euphorbiaceae</taxon>
        <taxon>Acalyphoideae</taxon>
        <taxon>Acalypheae</taxon>
        <taxon>Ricinus</taxon>
    </lineage>
</organism>